<evidence type="ECO:0000313" key="1">
    <source>
        <dbReference type="EMBL" id="VDD80008.1"/>
    </source>
</evidence>
<reference evidence="3" key="2">
    <citation type="submission" date="2019-11" db="UniProtKB">
        <authorList>
            <consortium name="WormBaseParasite"/>
        </authorList>
    </citation>
    <scope>IDENTIFICATION</scope>
</reference>
<sequence length="164" mass="17076">MNIVKSSRFTWAFVPITRLQAAKSCQAPDPSAAALNQPPSTEDLLHGSCGEEAAAGLFCGGNHGSTATLGKHVCTAHSLSGCARRVARLHGGCAGVAVCGCASRRMTAGDPTRRSVQPPLCRPHTCSIKGVTKAQLTRRIGLHSREPPNPCSALDLILELLGTP</sequence>
<reference evidence="1 2" key="1">
    <citation type="submission" date="2018-10" db="EMBL/GenBank/DDBJ databases">
        <authorList>
            <consortium name="Pathogen Informatics"/>
        </authorList>
    </citation>
    <scope>NUCLEOTIDE SEQUENCE [LARGE SCALE GENOMIC DNA]</scope>
</reference>
<gene>
    <name evidence="1" type="ORF">MCOS_LOCUS6011</name>
</gene>
<keyword evidence="2" id="KW-1185">Reference proteome</keyword>
<dbReference type="Proteomes" id="UP000267029">
    <property type="component" value="Unassembled WGS sequence"/>
</dbReference>
<dbReference type="AlphaFoldDB" id="A0A158QUB3"/>
<protein>
    <submittedName>
        <fullName evidence="3">Secreted protein</fullName>
    </submittedName>
</protein>
<dbReference type="EMBL" id="UXSR01005229">
    <property type="protein sequence ID" value="VDD80008.1"/>
    <property type="molecule type" value="Genomic_DNA"/>
</dbReference>
<proteinExistence type="predicted"/>
<accession>A0A158QUB3</accession>
<evidence type="ECO:0000313" key="2">
    <source>
        <dbReference type="Proteomes" id="UP000267029"/>
    </source>
</evidence>
<evidence type="ECO:0000313" key="3">
    <source>
        <dbReference type="WBParaSite" id="MCU_001198-RA"/>
    </source>
</evidence>
<name>A0A158QUB3_MESCO</name>
<dbReference type="WBParaSite" id="MCU_001198-RA">
    <property type="protein sequence ID" value="MCU_001198-RA"/>
    <property type="gene ID" value="MCU_001198"/>
</dbReference>
<organism evidence="1 2">
    <name type="scientific">Mesocestoides corti</name>
    <name type="common">Flatworm</name>
    <dbReference type="NCBI Taxonomy" id="53468"/>
    <lineage>
        <taxon>Eukaryota</taxon>
        <taxon>Metazoa</taxon>
        <taxon>Spiralia</taxon>
        <taxon>Lophotrochozoa</taxon>
        <taxon>Platyhelminthes</taxon>
        <taxon>Cestoda</taxon>
        <taxon>Eucestoda</taxon>
        <taxon>Cyclophyllidea</taxon>
        <taxon>Mesocestoididae</taxon>
        <taxon>Mesocestoides</taxon>
    </lineage>
</organism>